<evidence type="ECO:0000313" key="5">
    <source>
        <dbReference type="EMBL" id="QDM42743.1"/>
    </source>
</evidence>
<feature type="domain" description="Metallo-beta-lactamase" evidence="4">
    <location>
        <begin position="37"/>
        <end position="236"/>
    </location>
</feature>
<evidence type="ECO:0000259" key="4">
    <source>
        <dbReference type="SMART" id="SM00849"/>
    </source>
</evidence>
<sequence>MRLSEPKKTKGVKIVGKNLKKLTNRIHYLPHDPETDRPILSAICGIHQTLIVDAGNSEKHAKLFLGELDQSQISNYHSVVLTHWHWDHSFGTNQMNMLTIAHENTKMHLKKMMVYDWSDEALDNRVEKGLENQFCSEMIKKEFGVDRNIIITLPNITFKDKFEIDLGGIRCVIKHVGGDHSDDSSLIFVEEEKVLFLGDCLYPSIYTQQPQYKIDNVRHLLENIEMFEAEIYVLSHEPPLSKNDFIGYIRLLKLICDLTEKHQRNHLNLVHELSAQLNRKLSQLEEEIVYCFINGL</sequence>
<dbReference type="AlphaFoldDB" id="A0AAP9J129"/>
<dbReference type="SUPFAM" id="SSF56281">
    <property type="entry name" value="Metallo-hydrolase/oxidoreductase"/>
    <property type="match status" value="1"/>
</dbReference>
<reference evidence="5 6" key="1">
    <citation type="submission" date="2019-07" db="EMBL/GenBank/DDBJ databases">
        <title>Paenibacillus thiaminolyticus NRRL B-4156.</title>
        <authorList>
            <person name="Hehnly C."/>
            <person name="Zhang L."/>
        </authorList>
    </citation>
    <scope>NUCLEOTIDE SEQUENCE [LARGE SCALE GENOMIC DNA]</scope>
    <source>
        <strain evidence="5 6">NRRL B-4156</strain>
    </source>
</reference>
<dbReference type="InterPro" id="IPR050855">
    <property type="entry name" value="NDM-1-like"/>
</dbReference>
<evidence type="ECO:0000313" key="6">
    <source>
        <dbReference type="Proteomes" id="UP000315377"/>
    </source>
</evidence>
<dbReference type="PANTHER" id="PTHR42951:SF4">
    <property type="entry name" value="ACYL-COENZYME A THIOESTERASE MBLAC2"/>
    <property type="match status" value="1"/>
</dbReference>
<protein>
    <submittedName>
        <fullName evidence="5">MBL fold metallo-hydrolase</fullName>
    </submittedName>
</protein>
<dbReference type="Pfam" id="PF00753">
    <property type="entry name" value="Lactamase_B"/>
    <property type="match status" value="1"/>
</dbReference>
<evidence type="ECO:0000256" key="2">
    <source>
        <dbReference type="ARBA" id="ARBA00034301"/>
    </source>
</evidence>
<dbReference type="InterPro" id="IPR036866">
    <property type="entry name" value="RibonucZ/Hydroxyglut_hydro"/>
</dbReference>
<comment type="catalytic activity">
    <reaction evidence="1">
        <text>3',5'-cyclic CMP + H2O = CMP + H(+)</text>
        <dbReference type="Rhea" id="RHEA:72675"/>
        <dbReference type="ChEBI" id="CHEBI:15377"/>
        <dbReference type="ChEBI" id="CHEBI:15378"/>
        <dbReference type="ChEBI" id="CHEBI:58003"/>
        <dbReference type="ChEBI" id="CHEBI:60377"/>
    </reaction>
    <physiologicalReaction direction="left-to-right" evidence="1">
        <dbReference type="Rhea" id="RHEA:72676"/>
    </physiologicalReaction>
</comment>
<evidence type="ECO:0000256" key="1">
    <source>
        <dbReference type="ARBA" id="ARBA00034221"/>
    </source>
</evidence>
<organism evidence="5 6">
    <name type="scientific">Paenibacillus thiaminolyticus</name>
    <name type="common">Bacillus thiaminolyticus</name>
    <dbReference type="NCBI Taxonomy" id="49283"/>
    <lineage>
        <taxon>Bacteria</taxon>
        <taxon>Bacillati</taxon>
        <taxon>Bacillota</taxon>
        <taxon>Bacilli</taxon>
        <taxon>Bacillales</taxon>
        <taxon>Paenibacillaceae</taxon>
        <taxon>Paenibacillus</taxon>
    </lineage>
</organism>
<evidence type="ECO:0000256" key="3">
    <source>
        <dbReference type="ARBA" id="ARBA00048505"/>
    </source>
</evidence>
<name>A0AAP9J129_PANTH</name>
<dbReference type="SMART" id="SM00849">
    <property type="entry name" value="Lactamase_B"/>
    <property type="match status" value="1"/>
</dbReference>
<dbReference type="EMBL" id="CP041405">
    <property type="protein sequence ID" value="QDM42743.1"/>
    <property type="molecule type" value="Genomic_DNA"/>
</dbReference>
<dbReference type="Gene3D" id="3.60.15.10">
    <property type="entry name" value="Ribonuclease Z/Hydroxyacylglutathione hydrolase-like"/>
    <property type="match status" value="1"/>
</dbReference>
<dbReference type="InterPro" id="IPR001279">
    <property type="entry name" value="Metallo-B-lactamas"/>
</dbReference>
<dbReference type="PANTHER" id="PTHR42951">
    <property type="entry name" value="METALLO-BETA-LACTAMASE DOMAIN-CONTAINING"/>
    <property type="match status" value="1"/>
</dbReference>
<comment type="catalytic activity">
    <reaction evidence="3">
        <text>3',5'-cyclic UMP + H2O = UMP + H(+)</text>
        <dbReference type="Rhea" id="RHEA:70575"/>
        <dbReference type="ChEBI" id="CHEBI:15377"/>
        <dbReference type="ChEBI" id="CHEBI:15378"/>
        <dbReference type="ChEBI" id="CHEBI:57865"/>
        <dbReference type="ChEBI" id="CHEBI:184387"/>
    </reaction>
    <physiologicalReaction direction="left-to-right" evidence="3">
        <dbReference type="Rhea" id="RHEA:70576"/>
    </physiologicalReaction>
</comment>
<accession>A0AAP9J129</accession>
<dbReference type="Proteomes" id="UP000315377">
    <property type="component" value="Chromosome"/>
</dbReference>
<proteinExistence type="predicted"/>
<gene>
    <name evidence="5" type="ORF">FLT43_03950</name>
</gene>
<comment type="function">
    <text evidence="2">Counteracts the endogenous Pycsar antiviral defense system. Phosphodiesterase that enables metal-dependent hydrolysis of host cyclic nucleotide Pycsar defense signals such as cCMP and cUMP.</text>
</comment>